<dbReference type="WBParaSite" id="Hba_19254">
    <property type="protein sequence ID" value="Hba_19254"/>
    <property type="gene ID" value="Hba_19254"/>
</dbReference>
<evidence type="ECO:0000313" key="2">
    <source>
        <dbReference type="WBParaSite" id="Hba_19254"/>
    </source>
</evidence>
<accession>A0A1I7XND9</accession>
<name>A0A1I7XND9_HETBA</name>
<organism evidence="1 2">
    <name type="scientific">Heterorhabditis bacteriophora</name>
    <name type="common">Entomopathogenic nematode worm</name>
    <dbReference type="NCBI Taxonomy" id="37862"/>
    <lineage>
        <taxon>Eukaryota</taxon>
        <taxon>Metazoa</taxon>
        <taxon>Ecdysozoa</taxon>
        <taxon>Nematoda</taxon>
        <taxon>Chromadorea</taxon>
        <taxon>Rhabditida</taxon>
        <taxon>Rhabditina</taxon>
        <taxon>Rhabditomorpha</taxon>
        <taxon>Strongyloidea</taxon>
        <taxon>Heterorhabditidae</taxon>
        <taxon>Heterorhabditis</taxon>
    </lineage>
</organism>
<sequence length="265" mass="29350">MAPTLRARAGSTGPRPTSVVTDIQSQIVAPLKRSLSDMDDEVPARGQDMKTLREDATSSITLAWKDAQAQLNASFEEVGRRINRMPRIAVSSIDPASPRIIAFNGAENTTQFSVWLRRLEDVWRMHSTTESEKQKAYFLIGHLDGVAREKVKELPEDNITEESAALFANKILSLVRAATAGQDPLVQNERALEEFISRLRADVRYYVKLDNANTFEAAVAKAQTVEQLLAEATAERLINPASVAPDIAVNTVNPRMNSSLQNYNE</sequence>
<evidence type="ECO:0000313" key="1">
    <source>
        <dbReference type="Proteomes" id="UP000095283"/>
    </source>
</evidence>
<dbReference type="AlphaFoldDB" id="A0A1I7XND9"/>
<protein>
    <submittedName>
        <fullName evidence="2">Gag protein</fullName>
    </submittedName>
</protein>
<keyword evidence="1" id="KW-1185">Reference proteome</keyword>
<proteinExistence type="predicted"/>
<reference evidence="2" key="1">
    <citation type="submission" date="2016-11" db="UniProtKB">
        <authorList>
            <consortium name="WormBaseParasite"/>
        </authorList>
    </citation>
    <scope>IDENTIFICATION</scope>
</reference>
<dbReference type="Proteomes" id="UP000095283">
    <property type="component" value="Unplaced"/>
</dbReference>